<evidence type="ECO:0000256" key="2">
    <source>
        <dbReference type="ARBA" id="ARBA00022692"/>
    </source>
</evidence>
<evidence type="ECO:0000256" key="1">
    <source>
        <dbReference type="ARBA" id="ARBA00004141"/>
    </source>
</evidence>
<feature type="transmembrane region" description="Helical" evidence="5">
    <location>
        <begin position="6"/>
        <end position="27"/>
    </location>
</feature>
<comment type="subcellular location">
    <subcellularLocation>
        <location evidence="1">Membrane</location>
        <topology evidence="1">Multi-pass membrane protein</topology>
    </subcellularLocation>
</comment>
<dbReference type="PANTHER" id="PTHR10846">
    <property type="entry name" value="SODIUM/POTASSIUM/CALCIUM EXCHANGER"/>
    <property type="match status" value="1"/>
</dbReference>
<feature type="transmembrane region" description="Helical" evidence="5">
    <location>
        <begin position="245"/>
        <end position="268"/>
    </location>
</feature>
<accession>A0A0G0H475</accession>
<feature type="transmembrane region" description="Helical" evidence="5">
    <location>
        <begin position="39"/>
        <end position="63"/>
    </location>
</feature>
<comment type="caution">
    <text evidence="7">The sequence shown here is derived from an EMBL/GenBank/DDBJ whole genome shotgun (WGS) entry which is preliminary data.</text>
</comment>
<evidence type="ECO:0000256" key="3">
    <source>
        <dbReference type="ARBA" id="ARBA00022989"/>
    </source>
</evidence>
<proteinExistence type="predicted"/>
<feature type="transmembrane region" description="Helical" evidence="5">
    <location>
        <begin position="129"/>
        <end position="147"/>
    </location>
</feature>
<evidence type="ECO:0000313" key="8">
    <source>
        <dbReference type="Proteomes" id="UP000034591"/>
    </source>
</evidence>
<evidence type="ECO:0000313" key="7">
    <source>
        <dbReference type="EMBL" id="KKQ36957.1"/>
    </source>
</evidence>
<keyword evidence="4 5" id="KW-0472">Membrane</keyword>
<dbReference type="Gene3D" id="1.20.1420.30">
    <property type="entry name" value="NCX, central ion-binding region"/>
    <property type="match status" value="1"/>
</dbReference>
<dbReference type="GO" id="GO:0006874">
    <property type="term" value="P:intracellular calcium ion homeostasis"/>
    <property type="evidence" value="ECO:0007669"/>
    <property type="project" value="TreeGrafter"/>
</dbReference>
<feature type="transmembrane region" description="Helical" evidence="5">
    <location>
        <begin position="106"/>
        <end position="123"/>
    </location>
</feature>
<dbReference type="Proteomes" id="UP000034591">
    <property type="component" value="Unassembled WGS sequence"/>
</dbReference>
<dbReference type="InterPro" id="IPR004481">
    <property type="entry name" value="K/Na/Ca-exchanger"/>
</dbReference>
<feature type="transmembrane region" description="Helical" evidence="5">
    <location>
        <begin position="69"/>
        <end position="94"/>
    </location>
</feature>
<organism evidence="7 8">
    <name type="scientific">Candidatus Woesebacteria bacterium GW2011_GWA1_37_7</name>
    <dbReference type="NCBI Taxonomy" id="1618545"/>
    <lineage>
        <taxon>Bacteria</taxon>
        <taxon>Candidatus Woeseibacteriota</taxon>
    </lineage>
</organism>
<gene>
    <name evidence="7" type="ORF">US53_C0031G0004</name>
</gene>
<keyword evidence="3 5" id="KW-1133">Transmembrane helix</keyword>
<dbReference type="GO" id="GO:0008273">
    <property type="term" value="F:calcium, potassium:sodium antiporter activity"/>
    <property type="evidence" value="ECO:0007669"/>
    <property type="project" value="TreeGrafter"/>
</dbReference>
<dbReference type="AlphaFoldDB" id="A0A0G0H475"/>
<feature type="transmembrane region" description="Helical" evidence="5">
    <location>
        <begin position="303"/>
        <end position="321"/>
    </location>
</feature>
<name>A0A0G0H475_9BACT</name>
<feature type="domain" description="Sodium/calcium exchanger membrane region" evidence="6">
    <location>
        <begin position="6"/>
        <end position="146"/>
    </location>
</feature>
<evidence type="ECO:0000256" key="4">
    <source>
        <dbReference type="ARBA" id="ARBA00023136"/>
    </source>
</evidence>
<feature type="transmembrane region" description="Helical" evidence="5">
    <location>
        <begin position="212"/>
        <end position="233"/>
    </location>
</feature>
<dbReference type="InterPro" id="IPR044880">
    <property type="entry name" value="NCX_ion-bd_dom_sf"/>
</dbReference>
<evidence type="ECO:0000259" key="6">
    <source>
        <dbReference type="Pfam" id="PF01699"/>
    </source>
</evidence>
<dbReference type="EMBL" id="LBTI01000031">
    <property type="protein sequence ID" value="KKQ36957.1"/>
    <property type="molecule type" value="Genomic_DNA"/>
</dbReference>
<evidence type="ECO:0000256" key="5">
    <source>
        <dbReference type="SAM" id="Phobius"/>
    </source>
</evidence>
<protein>
    <submittedName>
        <fullName evidence="7">K+-dependent Na+/Ca+ exchanger family protein</fullName>
    </submittedName>
</protein>
<dbReference type="InterPro" id="IPR004837">
    <property type="entry name" value="NaCa_Exmemb"/>
</dbReference>
<dbReference type="Pfam" id="PF01699">
    <property type="entry name" value="Na_Ca_ex"/>
    <property type="match status" value="2"/>
</dbReference>
<feature type="transmembrane region" description="Helical" evidence="5">
    <location>
        <begin position="182"/>
        <end position="200"/>
    </location>
</feature>
<sequence>MIAGLVILVIIFSLLLIKSADAVVIAIRRIAKETHAGVFVVSSVILAVSTSFPELFVGITSALEKESGLAVGVVLGSNIANIALIGALAAIIVGRVNIRTDYIQRDVLIAFIAGLMPFALLLFDRNLSRVDGLILLMVYLAYAAGFFRHRYEQIGREHKEESFVYRFFKKVKNIESIKTKELGRLFLGMAIMLFSADMIVKLSKSLALQANIDVFVIGLIVLAIGTSLPEFAFSLRSLEDGQPTMFLGNILGSVIANSTLIVGITVLINPLNQIVFSEYLIAVLIFIASFLVFWFFIKTKHTLVRWEAGMLLLLYLIFLVVEFV</sequence>
<dbReference type="PANTHER" id="PTHR10846:SF8">
    <property type="entry name" value="INNER MEMBRANE PROTEIN YRBG"/>
    <property type="match status" value="1"/>
</dbReference>
<dbReference type="STRING" id="1618545.US53_C0031G0004"/>
<feature type="domain" description="Sodium/calcium exchanger membrane region" evidence="6">
    <location>
        <begin position="183"/>
        <end position="322"/>
    </location>
</feature>
<reference evidence="7 8" key="1">
    <citation type="journal article" date="2015" name="Nature">
        <title>rRNA introns, odd ribosomes, and small enigmatic genomes across a large radiation of phyla.</title>
        <authorList>
            <person name="Brown C.T."/>
            <person name="Hug L.A."/>
            <person name="Thomas B.C."/>
            <person name="Sharon I."/>
            <person name="Castelle C.J."/>
            <person name="Singh A."/>
            <person name="Wilkins M.J."/>
            <person name="Williams K.H."/>
            <person name="Banfield J.F."/>
        </authorList>
    </citation>
    <scope>NUCLEOTIDE SEQUENCE [LARGE SCALE GENOMIC DNA]</scope>
</reference>
<feature type="transmembrane region" description="Helical" evidence="5">
    <location>
        <begin position="274"/>
        <end position="296"/>
    </location>
</feature>
<keyword evidence="2 5" id="KW-0812">Transmembrane</keyword>
<dbReference type="GO" id="GO:0005262">
    <property type="term" value="F:calcium channel activity"/>
    <property type="evidence" value="ECO:0007669"/>
    <property type="project" value="TreeGrafter"/>
</dbReference>
<dbReference type="GO" id="GO:0005886">
    <property type="term" value="C:plasma membrane"/>
    <property type="evidence" value="ECO:0007669"/>
    <property type="project" value="TreeGrafter"/>
</dbReference>